<dbReference type="InterPro" id="IPR050599">
    <property type="entry name" value="VDCC_alpha-1_subunit"/>
</dbReference>
<keyword evidence="8 11" id="KW-0472">Membrane</keyword>
<dbReference type="PANTHER" id="PTHR45628">
    <property type="entry name" value="VOLTAGE-DEPENDENT CALCIUM CHANNEL TYPE A SUBUNIT ALPHA-1"/>
    <property type="match status" value="1"/>
</dbReference>
<accession>A0A517NNY7</accession>
<dbReference type="SUPFAM" id="SSF81324">
    <property type="entry name" value="Voltage-gated potassium channels"/>
    <property type="match status" value="1"/>
</dbReference>
<dbReference type="GO" id="GO:0098703">
    <property type="term" value="P:calcium ion import across plasma membrane"/>
    <property type="evidence" value="ECO:0007669"/>
    <property type="project" value="TreeGrafter"/>
</dbReference>
<evidence type="ECO:0000256" key="7">
    <source>
        <dbReference type="ARBA" id="ARBA00023065"/>
    </source>
</evidence>
<evidence type="ECO:0000256" key="11">
    <source>
        <dbReference type="SAM" id="Phobius"/>
    </source>
</evidence>
<evidence type="ECO:0000256" key="8">
    <source>
        <dbReference type="ARBA" id="ARBA00023136"/>
    </source>
</evidence>
<keyword evidence="7" id="KW-0406">Ion transport</keyword>
<dbReference type="AlphaFoldDB" id="A0A517NNY7"/>
<keyword evidence="2" id="KW-0813">Transport</keyword>
<name>A0A517NNY7_9BACT</name>
<feature type="domain" description="Ion transport" evidence="12">
    <location>
        <begin position="6"/>
        <end position="217"/>
    </location>
</feature>
<feature type="transmembrane region" description="Helical" evidence="11">
    <location>
        <begin position="192"/>
        <end position="213"/>
    </location>
</feature>
<dbReference type="Proteomes" id="UP000319817">
    <property type="component" value="Chromosome"/>
</dbReference>
<dbReference type="Gene3D" id="1.10.287.70">
    <property type="match status" value="1"/>
</dbReference>
<dbReference type="Gene3D" id="1.20.120.350">
    <property type="entry name" value="Voltage-gated potassium channels. Chain C"/>
    <property type="match status" value="1"/>
</dbReference>
<keyword evidence="6 11" id="KW-1133">Transmembrane helix</keyword>
<dbReference type="GO" id="GO:0008331">
    <property type="term" value="F:high voltage-gated calcium channel activity"/>
    <property type="evidence" value="ECO:0007669"/>
    <property type="project" value="TreeGrafter"/>
</dbReference>
<evidence type="ECO:0000259" key="12">
    <source>
        <dbReference type="Pfam" id="PF00520"/>
    </source>
</evidence>
<keyword evidence="4" id="KW-0106">Calcium</keyword>
<protein>
    <submittedName>
        <fullName evidence="13">Ion transport protein</fullName>
    </submittedName>
</protein>
<dbReference type="InterPro" id="IPR005821">
    <property type="entry name" value="Ion_trans_dom"/>
</dbReference>
<evidence type="ECO:0000256" key="2">
    <source>
        <dbReference type="ARBA" id="ARBA00022448"/>
    </source>
</evidence>
<reference evidence="13 14" key="1">
    <citation type="submission" date="2019-02" db="EMBL/GenBank/DDBJ databases">
        <title>Deep-cultivation of Planctomycetes and their phenomic and genomic characterization uncovers novel biology.</title>
        <authorList>
            <person name="Wiegand S."/>
            <person name="Jogler M."/>
            <person name="Boedeker C."/>
            <person name="Pinto D."/>
            <person name="Vollmers J."/>
            <person name="Rivas-Marin E."/>
            <person name="Kohn T."/>
            <person name="Peeters S.H."/>
            <person name="Heuer A."/>
            <person name="Rast P."/>
            <person name="Oberbeckmann S."/>
            <person name="Bunk B."/>
            <person name="Jeske O."/>
            <person name="Meyerdierks A."/>
            <person name="Storesund J.E."/>
            <person name="Kallscheuer N."/>
            <person name="Luecker S."/>
            <person name="Lage O.M."/>
            <person name="Pohl T."/>
            <person name="Merkel B.J."/>
            <person name="Hornburger P."/>
            <person name="Mueller R.-W."/>
            <person name="Bruemmer F."/>
            <person name="Labrenz M."/>
            <person name="Spormann A.M."/>
            <person name="Op den Camp H."/>
            <person name="Overmann J."/>
            <person name="Amann R."/>
            <person name="Jetten M.S.M."/>
            <person name="Mascher T."/>
            <person name="Medema M.H."/>
            <person name="Devos D.P."/>
            <person name="Kaster A.-K."/>
            <person name="Ovreas L."/>
            <person name="Rohde M."/>
            <person name="Galperin M.Y."/>
            <person name="Jogler C."/>
        </authorList>
    </citation>
    <scope>NUCLEOTIDE SEQUENCE [LARGE SCALE GENOMIC DNA]</scope>
    <source>
        <strain evidence="13 14">K23_9</strain>
    </source>
</reference>
<evidence type="ECO:0000256" key="3">
    <source>
        <dbReference type="ARBA" id="ARBA00022692"/>
    </source>
</evidence>
<dbReference type="OrthoDB" id="5297065at2"/>
<evidence type="ECO:0000256" key="5">
    <source>
        <dbReference type="ARBA" id="ARBA00022882"/>
    </source>
</evidence>
<feature type="transmembrane region" description="Helical" evidence="11">
    <location>
        <begin position="122"/>
        <end position="144"/>
    </location>
</feature>
<keyword evidence="5" id="KW-0851">Voltage-gated channel</keyword>
<dbReference type="PANTHER" id="PTHR45628:SF7">
    <property type="entry name" value="VOLTAGE-DEPENDENT CALCIUM CHANNEL TYPE A SUBUNIT ALPHA-1"/>
    <property type="match status" value="1"/>
</dbReference>
<evidence type="ECO:0000313" key="14">
    <source>
        <dbReference type="Proteomes" id="UP000319817"/>
    </source>
</evidence>
<keyword evidence="10" id="KW-0407">Ion channel</keyword>
<keyword evidence="9" id="KW-0325">Glycoprotein</keyword>
<evidence type="ECO:0000256" key="4">
    <source>
        <dbReference type="ARBA" id="ARBA00022837"/>
    </source>
</evidence>
<comment type="subcellular location">
    <subcellularLocation>
        <location evidence="1">Membrane</location>
        <topology evidence="1">Multi-pass membrane protein</topology>
    </subcellularLocation>
</comment>
<evidence type="ECO:0000256" key="6">
    <source>
        <dbReference type="ARBA" id="ARBA00022989"/>
    </source>
</evidence>
<proteinExistence type="predicted"/>
<evidence type="ECO:0000313" key="13">
    <source>
        <dbReference type="EMBL" id="QDT08845.1"/>
    </source>
</evidence>
<evidence type="ECO:0000256" key="9">
    <source>
        <dbReference type="ARBA" id="ARBA00023180"/>
    </source>
</evidence>
<dbReference type="InterPro" id="IPR027359">
    <property type="entry name" value="Volt_channel_dom_sf"/>
</dbReference>
<keyword evidence="14" id="KW-1185">Reference proteome</keyword>
<dbReference type="GO" id="GO:0005891">
    <property type="term" value="C:voltage-gated calcium channel complex"/>
    <property type="evidence" value="ECO:0007669"/>
    <property type="project" value="TreeGrafter"/>
</dbReference>
<evidence type="ECO:0000256" key="10">
    <source>
        <dbReference type="ARBA" id="ARBA00023303"/>
    </source>
</evidence>
<evidence type="ECO:0000256" key="1">
    <source>
        <dbReference type="ARBA" id="ARBA00004141"/>
    </source>
</evidence>
<dbReference type="RefSeq" id="WP_145416323.1">
    <property type="nucleotide sequence ID" value="NZ_CP036526.1"/>
</dbReference>
<feature type="transmembrane region" description="Helical" evidence="11">
    <location>
        <begin position="25"/>
        <end position="45"/>
    </location>
</feature>
<keyword evidence="3 11" id="KW-0812">Transmembrane</keyword>
<dbReference type="EMBL" id="CP036526">
    <property type="protein sequence ID" value="QDT08845.1"/>
    <property type="molecule type" value="Genomic_DNA"/>
</dbReference>
<sequence>MLAVVAVNSLLIYAMYFPSLRGVKWLEYADMAFILVFVLEAIYKISTYSLAGYFRSGWNRFDFGIVLLSMPTLLVPFTDVPDTAVFIILRLFRLVRIARVLRFVPNMHHILAGLGRALKASVFVFFALGFLLFVFSVMTCHFYHDVVPEHFGDPLISLYSVFQLFTVEGWYEIPNLVAERTDKPWVIGVTRFYFGMIVLLGGVLGMSLANAVFVDEMTMDNTDELEEKVDRLGEQIAEIKEMLRDR</sequence>
<dbReference type="Pfam" id="PF00520">
    <property type="entry name" value="Ion_trans"/>
    <property type="match status" value="1"/>
</dbReference>
<gene>
    <name evidence="13" type="ORF">K239x_07870</name>
</gene>
<organism evidence="13 14">
    <name type="scientific">Stieleria marina</name>
    <dbReference type="NCBI Taxonomy" id="1930275"/>
    <lineage>
        <taxon>Bacteria</taxon>
        <taxon>Pseudomonadati</taxon>
        <taxon>Planctomycetota</taxon>
        <taxon>Planctomycetia</taxon>
        <taxon>Pirellulales</taxon>
        <taxon>Pirellulaceae</taxon>
        <taxon>Stieleria</taxon>
    </lineage>
</organism>